<organism evidence="1 2">
    <name type="scientific">Eschrichtius robustus</name>
    <name type="common">California gray whale</name>
    <name type="synonym">Eschrichtius gibbosus</name>
    <dbReference type="NCBI Taxonomy" id="9764"/>
    <lineage>
        <taxon>Eukaryota</taxon>
        <taxon>Metazoa</taxon>
        <taxon>Chordata</taxon>
        <taxon>Craniata</taxon>
        <taxon>Vertebrata</taxon>
        <taxon>Euteleostomi</taxon>
        <taxon>Mammalia</taxon>
        <taxon>Eutheria</taxon>
        <taxon>Laurasiatheria</taxon>
        <taxon>Artiodactyla</taxon>
        <taxon>Whippomorpha</taxon>
        <taxon>Cetacea</taxon>
        <taxon>Mysticeti</taxon>
        <taxon>Eschrichtiidae</taxon>
        <taxon>Eschrichtius</taxon>
    </lineage>
</organism>
<dbReference type="AlphaFoldDB" id="A0AB34HNE6"/>
<dbReference type="Proteomes" id="UP001159641">
    <property type="component" value="Unassembled WGS sequence"/>
</dbReference>
<protein>
    <submittedName>
        <fullName evidence="1">Uncharacterized protein</fullName>
    </submittedName>
</protein>
<keyword evidence="2" id="KW-1185">Reference proteome</keyword>
<gene>
    <name evidence="1" type="ORF">J1605_020108</name>
</gene>
<accession>A0AB34HNE6</accession>
<dbReference type="EMBL" id="JAIQCJ010001151">
    <property type="protein sequence ID" value="KAJ8792049.1"/>
    <property type="molecule type" value="Genomic_DNA"/>
</dbReference>
<name>A0AB34HNE6_ESCRO</name>
<sequence>MRRERNEVLKSEPRGTVVSLTAGEQTRLLGFPSTQTQPTPDFGGQETGKMLNWKLLGILVLCLFCRR</sequence>
<comment type="caution">
    <text evidence="1">The sequence shown here is derived from an EMBL/GenBank/DDBJ whole genome shotgun (WGS) entry which is preliminary data.</text>
</comment>
<evidence type="ECO:0000313" key="1">
    <source>
        <dbReference type="EMBL" id="KAJ8792049.1"/>
    </source>
</evidence>
<reference evidence="1 2" key="1">
    <citation type="submission" date="2022-11" db="EMBL/GenBank/DDBJ databases">
        <title>Whole genome sequence of Eschrichtius robustus ER-17-0199.</title>
        <authorList>
            <person name="Bruniche-Olsen A."/>
            <person name="Black A.N."/>
            <person name="Fields C.J."/>
            <person name="Walden K."/>
            <person name="Dewoody J.A."/>
        </authorList>
    </citation>
    <scope>NUCLEOTIDE SEQUENCE [LARGE SCALE GENOMIC DNA]</scope>
    <source>
        <strain evidence="1">ER-17-0199</strain>
        <tissue evidence="1">Blubber</tissue>
    </source>
</reference>
<evidence type="ECO:0000313" key="2">
    <source>
        <dbReference type="Proteomes" id="UP001159641"/>
    </source>
</evidence>
<proteinExistence type="predicted"/>